<proteinExistence type="predicted"/>
<organism evidence="2 3">
    <name type="scientific">Candidatus Dehalogenimonas loeffleri</name>
    <dbReference type="NCBI Taxonomy" id="3127115"/>
    <lineage>
        <taxon>Bacteria</taxon>
        <taxon>Bacillati</taxon>
        <taxon>Chloroflexota</taxon>
        <taxon>Dehalococcoidia</taxon>
        <taxon>Dehalococcoidales</taxon>
        <taxon>Dehalococcoidaceae</taxon>
        <taxon>Dehalogenimonas</taxon>
    </lineage>
</organism>
<dbReference type="Pfam" id="PF07411">
    <property type="entry name" value="DUF1508"/>
    <property type="match status" value="1"/>
</dbReference>
<dbReference type="RefSeq" id="WP_338737804.1">
    <property type="nucleotide sequence ID" value="NZ_CP146612.1"/>
</dbReference>
<dbReference type="PANTHER" id="PTHR40606:SF1">
    <property type="entry name" value="UPF0339 PROTEIN YEGP"/>
    <property type="match status" value="1"/>
</dbReference>
<feature type="domain" description="DUF1508" evidence="1">
    <location>
        <begin position="10"/>
        <end position="57"/>
    </location>
</feature>
<dbReference type="Gene3D" id="3.30.160.160">
    <property type="entry name" value="YegP-like"/>
    <property type="match status" value="1"/>
</dbReference>
<dbReference type="SUPFAM" id="SSF160113">
    <property type="entry name" value="YegP-like"/>
    <property type="match status" value="1"/>
</dbReference>
<dbReference type="InterPro" id="IPR010879">
    <property type="entry name" value="DUF1508"/>
</dbReference>
<name>A0ABZ2J8U3_9CHLR</name>
<sequence length="61" mass="6599">MAAKFQVYKDKAGEFRFRLIATNGQTIAVSEGYKTKASAMNGIESVKENAPKAAIDDTTLT</sequence>
<evidence type="ECO:0000313" key="3">
    <source>
        <dbReference type="Proteomes" id="UP001375370"/>
    </source>
</evidence>
<evidence type="ECO:0000259" key="1">
    <source>
        <dbReference type="Pfam" id="PF07411"/>
    </source>
</evidence>
<accession>A0ABZ2J8U3</accession>
<evidence type="ECO:0000313" key="2">
    <source>
        <dbReference type="EMBL" id="WWX25546.1"/>
    </source>
</evidence>
<dbReference type="PANTHER" id="PTHR40606">
    <property type="match status" value="1"/>
</dbReference>
<dbReference type="EMBL" id="CP146612">
    <property type="protein sequence ID" value="WWX25546.1"/>
    <property type="molecule type" value="Genomic_DNA"/>
</dbReference>
<protein>
    <submittedName>
        <fullName evidence="2">YegP family protein</fullName>
    </submittedName>
</protein>
<reference evidence="2 3" key="1">
    <citation type="submission" date="2024-03" db="EMBL/GenBank/DDBJ databases">
        <title>A Dehalogenimonas Isolated from Estuarine Sediments Dihaloeliminates Chlorinated Alkanes.</title>
        <authorList>
            <person name="Yang Y."/>
            <person name="Wang H."/>
        </authorList>
    </citation>
    <scope>NUCLEOTIDE SEQUENCE [LARGE SCALE GENOMIC DNA]</scope>
    <source>
        <strain evidence="2 3">W</strain>
    </source>
</reference>
<dbReference type="InterPro" id="IPR051141">
    <property type="entry name" value="UPF0339_domain"/>
</dbReference>
<keyword evidence="3" id="KW-1185">Reference proteome</keyword>
<dbReference type="Proteomes" id="UP001375370">
    <property type="component" value="Chromosome"/>
</dbReference>
<dbReference type="InterPro" id="IPR036913">
    <property type="entry name" value="YegP-like_sf"/>
</dbReference>
<gene>
    <name evidence="2" type="ORF">V8247_00830</name>
</gene>